<sequence length="515" mass="55297">MPHLDTHDLDAMTGATYFVVGRGTEGGPASYRLSIAGVTAGTSDPNWGHADRVKANSGYTIGTIQVDLGQRGTWALGATDGTALKPGETPYVDAIIDQASGYAEAHGLSFTSDRAHLRADLLSHGNGKNHRDTLAFIDTDTRDSINAWASSEEGEKWIHKNIDYPQVKHATQTAIDMLDKCGTHIAEDHRLETAAILAKTANQMPAALKIFEKVLKDGGDYADVLSSTNDLHRRLDWYDGPKAAAIAKQYKLACEDPAVAAAIDRAHTKVGDADFSPSTSANDPDIEQALNAIGQRHRSHLALLHQGSRGKDVTSLQTDLARLGYTDTHGRALKPDGDFGTATRYAVETFQRNHGLESDGKVGHDTREALKHATLQQSALTTMTLDSPQHPGFSLFQQAFNGVGQLDQAQGRPTDLLSYNLSGALALSAQKEGLQRIDRVILSEDSSSAFAVQENAGSLLRRFAFVDVVGGINTPLAQSSADWSLIQTPATQNAQEPAPLSQSADVRVAQPPLQR</sequence>
<dbReference type="Pfam" id="PF01471">
    <property type="entry name" value="PG_binding_1"/>
    <property type="match status" value="1"/>
</dbReference>
<feature type="region of interest" description="Disordered" evidence="1">
    <location>
        <begin position="489"/>
        <end position="515"/>
    </location>
</feature>
<proteinExistence type="predicted"/>
<feature type="compositionally biased region" description="Polar residues" evidence="1">
    <location>
        <begin position="489"/>
        <end position="504"/>
    </location>
</feature>
<dbReference type="Gene3D" id="1.10.101.10">
    <property type="entry name" value="PGBD-like superfamily/PGBD"/>
    <property type="match status" value="1"/>
</dbReference>
<evidence type="ECO:0000259" key="2">
    <source>
        <dbReference type="Pfam" id="PF01471"/>
    </source>
</evidence>
<feature type="domain" description="Peptidoglycan binding-like" evidence="2">
    <location>
        <begin position="309"/>
        <end position="370"/>
    </location>
</feature>
<evidence type="ECO:0000313" key="5">
    <source>
        <dbReference type="Proteomes" id="UP001596018"/>
    </source>
</evidence>
<evidence type="ECO:0000259" key="3">
    <source>
        <dbReference type="Pfam" id="PF20410"/>
    </source>
</evidence>
<dbReference type="InterPro" id="IPR002477">
    <property type="entry name" value="Peptidoglycan-bd-like"/>
</dbReference>
<dbReference type="Pfam" id="PF20410">
    <property type="entry name" value="X-Tfes_XVIPCD"/>
    <property type="match status" value="1"/>
</dbReference>
<organism evidence="4 5">
    <name type="scientific">Rhodanobacter ginsenosidimutans</name>
    <dbReference type="NCBI Taxonomy" id="490571"/>
    <lineage>
        <taxon>Bacteria</taxon>
        <taxon>Pseudomonadati</taxon>
        <taxon>Pseudomonadota</taxon>
        <taxon>Gammaproteobacteria</taxon>
        <taxon>Lysobacterales</taxon>
        <taxon>Rhodanobacteraceae</taxon>
        <taxon>Rhodanobacter</taxon>
    </lineage>
</organism>
<dbReference type="Proteomes" id="UP001596018">
    <property type="component" value="Unassembled WGS sequence"/>
</dbReference>
<protein>
    <submittedName>
        <fullName evidence="4">XVIPCD domain-containing protein</fullName>
    </submittedName>
</protein>
<accession>A0ABW0JUI8</accession>
<name>A0ABW0JUI8_9GAMM</name>
<dbReference type="InterPro" id="IPR036365">
    <property type="entry name" value="PGBD-like_sf"/>
</dbReference>
<dbReference type="InterPro" id="IPR036366">
    <property type="entry name" value="PGBDSf"/>
</dbReference>
<comment type="caution">
    <text evidence="4">The sequence shown here is derived from an EMBL/GenBank/DDBJ whole genome shotgun (WGS) entry which is preliminary data.</text>
</comment>
<dbReference type="RefSeq" id="WP_377339407.1">
    <property type="nucleotide sequence ID" value="NZ_JALBWS010000014.1"/>
</dbReference>
<dbReference type="SUPFAM" id="SSF47090">
    <property type="entry name" value="PGBD-like"/>
    <property type="match status" value="1"/>
</dbReference>
<dbReference type="EMBL" id="JBHSMM010000001">
    <property type="protein sequence ID" value="MFC5439814.1"/>
    <property type="molecule type" value="Genomic_DNA"/>
</dbReference>
<keyword evidence="5" id="KW-1185">Reference proteome</keyword>
<evidence type="ECO:0000313" key="4">
    <source>
        <dbReference type="EMBL" id="MFC5439814.1"/>
    </source>
</evidence>
<evidence type="ECO:0000256" key="1">
    <source>
        <dbReference type="SAM" id="MobiDB-lite"/>
    </source>
</evidence>
<dbReference type="InterPro" id="IPR046519">
    <property type="entry name" value="X-Tfes_XVIPCD"/>
</dbReference>
<feature type="domain" description="X-Tfes XVIPCD" evidence="3">
    <location>
        <begin position="387"/>
        <end position="483"/>
    </location>
</feature>
<reference evidence="5" key="1">
    <citation type="journal article" date="2019" name="Int. J. Syst. Evol. Microbiol.">
        <title>The Global Catalogue of Microorganisms (GCM) 10K type strain sequencing project: providing services to taxonomists for standard genome sequencing and annotation.</title>
        <authorList>
            <consortium name="The Broad Institute Genomics Platform"/>
            <consortium name="The Broad Institute Genome Sequencing Center for Infectious Disease"/>
            <person name="Wu L."/>
            <person name="Ma J."/>
        </authorList>
    </citation>
    <scope>NUCLEOTIDE SEQUENCE [LARGE SCALE GENOMIC DNA]</scope>
    <source>
        <strain evidence="5">KACC 12822</strain>
    </source>
</reference>
<gene>
    <name evidence="4" type="ORF">ACFPK0_07310</name>
</gene>